<accession>A0A117KAA7</accession>
<dbReference type="Proteomes" id="UP000054388">
    <property type="component" value="Unassembled WGS sequence"/>
</dbReference>
<evidence type="ECO:0000313" key="3">
    <source>
        <dbReference type="Proteomes" id="UP000054388"/>
    </source>
</evidence>
<name>A0A117KAA7_9FLAO</name>
<sequence length="166" mass="19178">MKNWKSILLFVLIIFISIKYFALTIEYQDNDFVFEGFILGFYLILFLILVALVVNIEIKKYKVLRDLKVFKLTTISFLLIIAAIGTHLFFSVRDLSNVNLEAGKDLDFNFIHLELRDDGTYKFTNGSGLGNSYFRGDYSRNDSIILIDTVNSDKLLKSNRLAIRNN</sequence>
<feature type="transmembrane region" description="Helical" evidence="1">
    <location>
        <begin position="70"/>
        <end position="90"/>
    </location>
</feature>
<keyword evidence="1" id="KW-0812">Transmembrane</keyword>
<gene>
    <name evidence="2" type="ORF">AR686_18305</name>
</gene>
<evidence type="ECO:0000256" key="1">
    <source>
        <dbReference type="SAM" id="Phobius"/>
    </source>
</evidence>
<comment type="caution">
    <text evidence="2">The sequence shown here is derived from an EMBL/GenBank/DDBJ whole genome shotgun (WGS) entry which is preliminary data.</text>
</comment>
<dbReference type="RefSeq" id="WP_059138021.1">
    <property type="nucleotide sequence ID" value="NZ_LMAI01000021.1"/>
</dbReference>
<proteinExistence type="predicted"/>
<protein>
    <submittedName>
        <fullName evidence="2">Uncharacterized protein</fullName>
    </submittedName>
</protein>
<feature type="transmembrane region" description="Helical" evidence="1">
    <location>
        <begin position="7"/>
        <end position="25"/>
    </location>
</feature>
<reference evidence="2 3" key="1">
    <citation type="submission" date="2015-10" db="EMBL/GenBank/DDBJ databases">
        <title>Genome sequence of Chryseobacterium greenlandense.</title>
        <authorList>
            <person name="Newman J."/>
            <person name="Fischer K."/>
            <person name="Miller J."/>
        </authorList>
    </citation>
    <scope>NUCLEOTIDE SEQUENCE [LARGE SCALE GENOMIC DNA]</scope>
    <source>
        <strain evidence="2 3">UMB34</strain>
    </source>
</reference>
<keyword evidence="1" id="KW-1133">Transmembrane helix</keyword>
<dbReference type="AlphaFoldDB" id="A0A117KAA7"/>
<feature type="transmembrane region" description="Helical" evidence="1">
    <location>
        <begin position="37"/>
        <end position="58"/>
    </location>
</feature>
<evidence type="ECO:0000313" key="2">
    <source>
        <dbReference type="EMBL" id="KUJ53908.1"/>
    </source>
</evidence>
<organism evidence="2 3">
    <name type="scientific">Chryseobacterium aquaticum subsp. greenlandense</name>
    <dbReference type="NCBI Taxonomy" id="345663"/>
    <lineage>
        <taxon>Bacteria</taxon>
        <taxon>Pseudomonadati</taxon>
        <taxon>Bacteroidota</taxon>
        <taxon>Flavobacteriia</taxon>
        <taxon>Flavobacteriales</taxon>
        <taxon>Weeksellaceae</taxon>
        <taxon>Chryseobacterium group</taxon>
        <taxon>Chryseobacterium</taxon>
    </lineage>
</organism>
<keyword evidence="1" id="KW-0472">Membrane</keyword>
<dbReference type="EMBL" id="LMAI01000021">
    <property type="protein sequence ID" value="KUJ53908.1"/>
    <property type="molecule type" value="Genomic_DNA"/>
</dbReference>